<dbReference type="Gene3D" id="3.40.50.300">
    <property type="entry name" value="P-loop containing nucleotide triphosphate hydrolases"/>
    <property type="match status" value="1"/>
</dbReference>
<dbReference type="SUPFAM" id="SSF52540">
    <property type="entry name" value="P-loop containing nucleoside triphosphate hydrolases"/>
    <property type="match status" value="1"/>
</dbReference>
<accession>A0A2M8G1E6</accession>
<evidence type="ECO:0000313" key="1">
    <source>
        <dbReference type="EMBL" id="PJC65477.1"/>
    </source>
</evidence>
<dbReference type="Pfam" id="PF13177">
    <property type="entry name" value="DNA_pol3_delta2"/>
    <property type="match status" value="1"/>
</dbReference>
<dbReference type="Proteomes" id="UP000229674">
    <property type="component" value="Unassembled WGS sequence"/>
</dbReference>
<dbReference type="InterPro" id="IPR027417">
    <property type="entry name" value="P-loop_NTPase"/>
</dbReference>
<protein>
    <recommendedName>
        <fullName evidence="3">DNA polymerase III subunit delta</fullName>
    </recommendedName>
</protein>
<proteinExistence type="predicted"/>
<dbReference type="PANTHER" id="PTHR11669:SF8">
    <property type="entry name" value="DNA POLYMERASE III SUBUNIT DELTA"/>
    <property type="match status" value="1"/>
</dbReference>
<dbReference type="InterPro" id="IPR050238">
    <property type="entry name" value="DNA_Rep/Repair_Clamp_Loader"/>
</dbReference>
<sequence>MSTSEHSSIKGKFVGYERLVKIFTALADRHELAHGYIFFGEQGIGKFTFASRLADYLEFGSFEPSKTPKSESMLVNPSGEESIGIDQVRDIKYFLSKQPAASFYRTVIIDNAEVLTDQAQNALLKISEEPPPHGLVILIVANPESLLPTLQSRFQKIYFPRLSRNEIERRLRSSYGIGEKLANEAAIYSFGRIGRALEFAFGKETLKTARKGALELLRNKSGIALTNALDNPERLEGLVREMIAELYRNPERNLSTLKELLRRSTLNSSLNTNKRLQLETVLWTI</sequence>
<gene>
    <name evidence="1" type="ORF">CO020_00445</name>
</gene>
<dbReference type="GO" id="GO:0006261">
    <property type="term" value="P:DNA-templated DNA replication"/>
    <property type="evidence" value="ECO:0007669"/>
    <property type="project" value="TreeGrafter"/>
</dbReference>
<evidence type="ECO:0000313" key="2">
    <source>
        <dbReference type="Proteomes" id="UP000229674"/>
    </source>
</evidence>
<dbReference type="PANTHER" id="PTHR11669">
    <property type="entry name" value="REPLICATION FACTOR C / DNA POLYMERASE III GAMMA-TAU SUBUNIT"/>
    <property type="match status" value="1"/>
</dbReference>
<name>A0A2M8G1E6_9BACT</name>
<evidence type="ECO:0008006" key="3">
    <source>
        <dbReference type="Google" id="ProtNLM"/>
    </source>
</evidence>
<dbReference type="AlphaFoldDB" id="A0A2M8G1E6"/>
<dbReference type="EMBL" id="PFQX01000019">
    <property type="protein sequence ID" value="PJC65477.1"/>
    <property type="molecule type" value="Genomic_DNA"/>
</dbReference>
<reference evidence="2" key="1">
    <citation type="submission" date="2017-09" db="EMBL/GenBank/DDBJ databases">
        <title>Depth-based differentiation of microbial function through sediment-hosted aquifers and enrichment of novel symbionts in the deep terrestrial subsurface.</title>
        <authorList>
            <person name="Probst A.J."/>
            <person name="Ladd B."/>
            <person name="Jarett J.K."/>
            <person name="Geller-Mcgrath D.E."/>
            <person name="Sieber C.M.K."/>
            <person name="Emerson J.B."/>
            <person name="Anantharaman K."/>
            <person name="Thomas B.C."/>
            <person name="Malmstrom R."/>
            <person name="Stieglmeier M."/>
            <person name="Klingl A."/>
            <person name="Woyke T."/>
            <person name="Ryan C.M."/>
            <person name="Banfield J.F."/>
        </authorList>
    </citation>
    <scope>NUCLEOTIDE SEQUENCE [LARGE SCALE GENOMIC DNA]</scope>
</reference>
<comment type="caution">
    <text evidence="1">The sequence shown here is derived from an EMBL/GenBank/DDBJ whole genome shotgun (WGS) entry which is preliminary data.</text>
</comment>
<organism evidence="1 2">
    <name type="scientific">Candidatus Colwellbacteria bacterium CG_4_9_14_0_2_um_filter_50_12</name>
    <dbReference type="NCBI Taxonomy" id="1974538"/>
    <lineage>
        <taxon>Bacteria</taxon>
        <taxon>Candidatus Colwelliibacteriota</taxon>
    </lineage>
</organism>